<evidence type="ECO:0000256" key="1">
    <source>
        <dbReference type="ARBA" id="ARBA00022448"/>
    </source>
</evidence>
<dbReference type="SMART" id="SM00382">
    <property type="entry name" value="AAA"/>
    <property type="match status" value="1"/>
</dbReference>
<dbReference type="EMBL" id="CABL01000016">
    <property type="protein sequence ID" value="CBH75811.1"/>
    <property type="molecule type" value="Genomic_DNA"/>
</dbReference>
<dbReference type="InterPro" id="IPR003439">
    <property type="entry name" value="ABC_transporter-like_ATP-bd"/>
</dbReference>
<accession>E6PH73</accession>
<dbReference type="InterPro" id="IPR003593">
    <property type="entry name" value="AAA+_ATPase"/>
</dbReference>
<sequence length="296" mass="31675">MTSADGGEAVVFRGVSKNYGALVALDAIDLRISRGQSVAILGPNGAGKTTAISLLLGLRSATAGSISVLGGNPREQAVRARVGAMLQSSGLPEYLRVDEAIALFRSYYPAPLPIDELLSLAGLNELARSRIARLSGGQVQRLYFALALCGNPELLVLDEPTVGLDVEARRSLLATISEIAKRGRTVLMSTHYLDEADAIADRVVVIDRGHIIADGTPSEVKGTVGRKRVAFTSRVALDDERFVRNGERYEALTESPESLLRELFARNVEIEELTVTGATLEEAFVALTAGEHRHVA</sequence>
<evidence type="ECO:0000313" key="5">
    <source>
        <dbReference type="EMBL" id="CBH75811.1"/>
    </source>
</evidence>
<organism evidence="5">
    <name type="scientific">mine drainage metagenome</name>
    <dbReference type="NCBI Taxonomy" id="410659"/>
    <lineage>
        <taxon>unclassified sequences</taxon>
        <taxon>metagenomes</taxon>
        <taxon>ecological metagenomes</taxon>
    </lineage>
</organism>
<keyword evidence="1" id="KW-0813">Transport</keyword>
<dbReference type="GO" id="GO:0016887">
    <property type="term" value="F:ATP hydrolysis activity"/>
    <property type="evidence" value="ECO:0007669"/>
    <property type="project" value="InterPro"/>
</dbReference>
<keyword evidence="3 5" id="KW-0067">ATP-binding</keyword>
<evidence type="ECO:0000256" key="3">
    <source>
        <dbReference type="ARBA" id="ARBA00022840"/>
    </source>
</evidence>
<dbReference type="PANTHER" id="PTHR42711:SF17">
    <property type="entry name" value="ABC TRANSPORTER ATP-BINDING PROTEIN"/>
    <property type="match status" value="1"/>
</dbReference>
<dbReference type="Pfam" id="PF00005">
    <property type="entry name" value="ABC_tran"/>
    <property type="match status" value="1"/>
</dbReference>
<dbReference type="SUPFAM" id="SSF52540">
    <property type="entry name" value="P-loop containing nucleoside triphosphate hydrolases"/>
    <property type="match status" value="1"/>
</dbReference>
<protein>
    <submittedName>
        <fullName evidence="5">Putative ABC efflux transporter (ATP-binding protein)</fullName>
    </submittedName>
</protein>
<evidence type="ECO:0000259" key="4">
    <source>
        <dbReference type="PROSITE" id="PS50893"/>
    </source>
</evidence>
<dbReference type="PANTHER" id="PTHR42711">
    <property type="entry name" value="ABC TRANSPORTER ATP-BINDING PROTEIN"/>
    <property type="match status" value="1"/>
</dbReference>
<dbReference type="AlphaFoldDB" id="E6PH73"/>
<keyword evidence="2" id="KW-0547">Nucleotide-binding</keyword>
<dbReference type="InterPro" id="IPR027417">
    <property type="entry name" value="P-loop_NTPase"/>
</dbReference>
<comment type="caution">
    <text evidence="5">The sequence shown here is derived from an EMBL/GenBank/DDBJ whole genome shotgun (WGS) entry which is preliminary data.</text>
</comment>
<dbReference type="GO" id="GO:0005524">
    <property type="term" value="F:ATP binding"/>
    <property type="evidence" value="ECO:0007669"/>
    <property type="project" value="UniProtKB-KW"/>
</dbReference>
<feature type="domain" description="ABC transporter" evidence="4">
    <location>
        <begin position="10"/>
        <end position="233"/>
    </location>
</feature>
<dbReference type="EMBL" id="CABO01000015">
    <property type="protein sequence ID" value="CBI01223.1"/>
    <property type="molecule type" value="Genomic_DNA"/>
</dbReference>
<dbReference type="Gene3D" id="3.40.50.300">
    <property type="entry name" value="P-loop containing nucleotide triphosphate hydrolases"/>
    <property type="match status" value="1"/>
</dbReference>
<gene>
    <name evidence="5" type="primary">yvfR</name>
    <name evidence="5" type="ORF">CARN1_1209</name>
    <name evidence="6" type="ORF">CARN4_0576</name>
</gene>
<name>E6PH73_9ZZZZ</name>
<dbReference type="CDD" id="cd03230">
    <property type="entry name" value="ABC_DR_subfamily_A"/>
    <property type="match status" value="1"/>
</dbReference>
<evidence type="ECO:0000313" key="6">
    <source>
        <dbReference type="EMBL" id="CBI01223.1"/>
    </source>
</evidence>
<proteinExistence type="predicted"/>
<dbReference type="PROSITE" id="PS50893">
    <property type="entry name" value="ABC_TRANSPORTER_2"/>
    <property type="match status" value="1"/>
</dbReference>
<reference evidence="5" key="1">
    <citation type="submission" date="2009-10" db="EMBL/GenBank/DDBJ databases">
        <title>Diversity of trophic interactions inside an arsenic-rich microbial ecosystem.</title>
        <authorList>
            <person name="Bertin P.N."/>
            <person name="Heinrich-Salmeron A."/>
            <person name="Pelletier E."/>
            <person name="Goulhen-Chollet F."/>
            <person name="Arsene-Ploetze F."/>
            <person name="Gallien S."/>
            <person name="Calteau A."/>
            <person name="Vallenet D."/>
            <person name="Casiot C."/>
            <person name="Chane-Woon-Ming B."/>
            <person name="Giloteaux L."/>
            <person name="Barakat M."/>
            <person name="Bonnefoy V."/>
            <person name="Bruneel O."/>
            <person name="Chandler M."/>
            <person name="Cleiss J."/>
            <person name="Duran R."/>
            <person name="Elbaz-Poulichet F."/>
            <person name="Fonknechten N."/>
            <person name="Lauga B."/>
            <person name="Mornico D."/>
            <person name="Ortet P."/>
            <person name="Schaeffer C."/>
            <person name="Siguier P."/>
            <person name="Alexander Thil Smith A."/>
            <person name="Van Dorsselaer A."/>
            <person name="Weissenbach J."/>
            <person name="Medigue C."/>
            <person name="Le Paslier D."/>
        </authorList>
    </citation>
    <scope>NUCLEOTIDE SEQUENCE</scope>
</reference>
<dbReference type="InterPro" id="IPR050763">
    <property type="entry name" value="ABC_transporter_ATP-binding"/>
</dbReference>
<evidence type="ECO:0000256" key="2">
    <source>
        <dbReference type="ARBA" id="ARBA00022741"/>
    </source>
</evidence>